<feature type="domain" description="M23ase beta-sheet core" evidence="1">
    <location>
        <begin position="365"/>
        <end position="465"/>
    </location>
</feature>
<accession>A0ABP8LF32</accession>
<dbReference type="InterPro" id="IPR058593">
    <property type="entry name" value="ARB_07466-like_C"/>
</dbReference>
<evidence type="ECO:0000259" key="1">
    <source>
        <dbReference type="Pfam" id="PF01551"/>
    </source>
</evidence>
<dbReference type="SUPFAM" id="SSF51261">
    <property type="entry name" value="Duplicated hybrid motif"/>
    <property type="match status" value="1"/>
</dbReference>
<comment type="caution">
    <text evidence="3">The sequence shown here is derived from an EMBL/GenBank/DDBJ whole genome shotgun (WGS) entry which is preliminary data.</text>
</comment>
<evidence type="ECO:0000259" key="2">
    <source>
        <dbReference type="Pfam" id="PF26571"/>
    </source>
</evidence>
<dbReference type="InterPro" id="IPR011055">
    <property type="entry name" value="Dup_hybrid_motif"/>
</dbReference>
<dbReference type="Pfam" id="PF26571">
    <property type="entry name" value="VldE"/>
    <property type="match status" value="1"/>
</dbReference>
<sequence>MKKLAVWTVPLLACGLLGGVLLVLFLGAGLNAGAQQRTCAQGQSIQAVGTVPAGLEVAGYTGEQLHNASIIMQVGEQLGIDAHGQTIGVMTAMGESSLRNISHGDAAGPDSAGLFQQRPSQGWGTREQVMDPVHASEQFFDRLRHVDGWRDLEPTLAANRVQRNADPLHYREHWDTAVEVVTALADQGPGGDALPVADEGGYDIGAVKPQTQALADEVGAHFGLDPADVGGYRDSAADSGGHPAGLAVDFMTWEDLALGDAIVDYVMQNAERLSVEYIIWRQAIWMADRADEGWQPMEDRGSDSANHFDHPHVNLRSTPSEAADLSPVGCLNASISLAGLSPTGDWVKPTDGPISSRYGPRWGSFHAGTDFAAACGMPIYAATDGVVTYTGSGHPRYGLSGHVIVVDHGEGLETTYNHMFAAGVHVRPGQQVSAGQQIGAVGDEGNSTGCHLHFGVYVGGQHTDPGSFMAAQDVPLG</sequence>
<evidence type="ECO:0000313" key="4">
    <source>
        <dbReference type="Proteomes" id="UP001500622"/>
    </source>
</evidence>
<protein>
    <submittedName>
        <fullName evidence="3">Uncharacterized protein</fullName>
    </submittedName>
</protein>
<evidence type="ECO:0000313" key="3">
    <source>
        <dbReference type="EMBL" id="GAA4427244.1"/>
    </source>
</evidence>
<dbReference type="Gene3D" id="2.70.70.10">
    <property type="entry name" value="Glucose Permease (Domain IIA)"/>
    <property type="match status" value="1"/>
</dbReference>
<proteinExistence type="predicted"/>
<feature type="domain" description="ARB-07466-like C-terminal" evidence="2">
    <location>
        <begin position="205"/>
        <end position="308"/>
    </location>
</feature>
<dbReference type="PANTHER" id="PTHR21666:SF270">
    <property type="entry name" value="MUREIN HYDROLASE ACTIVATOR ENVC"/>
    <property type="match status" value="1"/>
</dbReference>
<name>A0ABP8LF32_9MICO</name>
<reference evidence="4" key="1">
    <citation type="journal article" date="2019" name="Int. J. Syst. Evol. Microbiol.">
        <title>The Global Catalogue of Microorganisms (GCM) 10K type strain sequencing project: providing services to taxonomists for standard genome sequencing and annotation.</title>
        <authorList>
            <consortium name="The Broad Institute Genomics Platform"/>
            <consortium name="The Broad Institute Genome Sequencing Center for Infectious Disease"/>
            <person name="Wu L."/>
            <person name="Ma J."/>
        </authorList>
    </citation>
    <scope>NUCLEOTIDE SEQUENCE [LARGE SCALE GENOMIC DNA]</scope>
    <source>
        <strain evidence="4">JCM 17810</strain>
    </source>
</reference>
<keyword evidence="4" id="KW-1185">Reference proteome</keyword>
<dbReference type="EMBL" id="BAABGN010000011">
    <property type="protein sequence ID" value="GAA4427244.1"/>
    <property type="molecule type" value="Genomic_DNA"/>
</dbReference>
<gene>
    <name evidence="3" type="ORF">GCM10023169_26960</name>
</gene>
<dbReference type="InterPro" id="IPR016047">
    <property type="entry name" value="M23ase_b-sheet_dom"/>
</dbReference>
<organism evidence="3 4">
    <name type="scientific">Georgenia halophila</name>
    <dbReference type="NCBI Taxonomy" id="620889"/>
    <lineage>
        <taxon>Bacteria</taxon>
        <taxon>Bacillati</taxon>
        <taxon>Actinomycetota</taxon>
        <taxon>Actinomycetes</taxon>
        <taxon>Micrococcales</taxon>
        <taxon>Bogoriellaceae</taxon>
        <taxon>Georgenia</taxon>
    </lineage>
</organism>
<dbReference type="CDD" id="cd12797">
    <property type="entry name" value="M23_peptidase"/>
    <property type="match status" value="1"/>
</dbReference>
<dbReference type="InterPro" id="IPR050570">
    <property type="entry name" value="Cell_wall_metabolism_enzyme"/>
</dbReference>
<dbReference type="Proteomes" id="UP001500622">
    <property type="component" value="Unassembled WGS sequence"/>
</dbReference>
<dbReference type="Pfam" id="PF01551">
    <property type="entry name" value="Peptidase_M23"/>
    <property type="match status" value="1"/>
</dbReference>
<dbReference type="PANTHER" id="PTHR21666">
    <property type="entry name" value="PEPTIDASE-RELATED"/>
    <property type="match status" value="1"/>
</dbReference>
<dbReference type="RefSeq" id="WP_345216776.1">
    <property type="nucleotide sequence ID" value="NZ_BAABGN010000011.1"/>
</dbReference>